<dbReference type="InterPro" id="IPR027038">
    <property type="entry name" value="RanGap"/>
</dbReference>
<proteinExistence type="predicted"/>
<dbReference type="PANTHER" id="PTHR24113:SF12">
    <property type="entry name" value="RAN GTPASE-ACTIVATING PROTEIN 1"/>
    <property type="match status" value="1"/>
</dbReference>
<dbReference type="Gene3D" id="3.80.10.10">
    <property type="entry name" value="Ribonuclease Inhibitor"/>
    <property type="match status" value="2"/>
</dbReference>
<dbReference type="InterPro" id="IPR001611">
    <property type="entry name" value="Leu-rich_rpt"/>
</dbReference>
<dbReference type="NCBIfam" id="TIGR02996">
    <property type="entry name" value="rpt_mate_G_obs"/>
    <property type="match status" value="1"/>
</dbReference>
<keyword evidence="5" id="KW-1185">Reference proteome</keyword>
<dbReference type="EMBL" id="JAGKQQ010000001">
    <property type="protein sequence ID" value="MBP3955237.1"/>
    <property type="molecule type" value="Genomic_DNA"/>
</dbReference>
<accession>A0ABS5BND8</accession>
<dbReference type="InterPro" id="IPR032675">
    <property type="entry name" value="LRR_dom_sf"/>
</dbReference>
<dbReference type="SMART" id="SM00368">
    <property type="entry name" value="LRR_RI"/>
    <property type="match status" value="7"/>
</dbReference>
<keyword evidence="3" id="KW-0677">Repeat</keyword>
<dbReference type="SMART" id="SM00367">
    <property type="entry name" value="LRR_CC"/>
    <property type="match status" value="5"/>
</dbReference>
<evidence type="ECO:0000313" key="5">
    <source>
        <dbReference type="Proteomes" id="UP000676565"/>
    </source>
</evidence>
<evidence type="ECO:0000256" key="3">
    <source>
        <dbReference type="ARBA" id="ARBA00022737"/>
    </source>
</evidence>
<dbReference type="Pfam" id="PF13516">
    <property type="entry name" value="LRR_6"/>
    <property type="match status" value="6"/>
</dbReference>
<dbReference type="InterPro" id="IPR014338">
    <property type="entry name" value="CHP02996_rpt-companion-dom"/>
</dbReference>
<name>A0ABS5BND8_9BACT</name>
<dbReference type="InterPro" id="IPR006553">
    <property type="entry name" value="Leu-rich_rpt_Cys-con_subtyp"/>
</dbReference>
<dbReference type="Proteomes" id="UP000676565">
    <property type="component" value="Unassembled WGS sequence"/>
</dbReference>
<dbReference type="PANTHER" id="PTHR24113">
    <property type="entry name" value="RAN GTPASE-ACTIVATING PROTEIN 1"/>
    <property type="match status" value="1"/>
</dbReference>
<evidence type="ECO:0000313" key="4">
    <source>
        <dbReference type="EMBL" id="MBP3955237.1"/>
    </source>
</evidence>
<evidence type="ECO:0000256" key="2">
    <source>
        <dbReference type="ARBA" id="ARBA00022614"/>
    </source>
</evidence>
<comment type="caution">
    <text evidence="4">The sequence shown here is derived from an EMBL/GenBank/DDBJ whole genome shotgun (WGS) entry which is preliminary data.</text>
</comment>
<dbReference type="RefSeq" id="WP_210653328.1">
    <property type="nucleotide sequence ID" value="NZ_JAGKQQ010000001.1"/>
</dbReference>
<keyword evidence="1" id="KW-0343">GTPase activation</keyword>
<evidence type="ECO:0000256" key="1">
    <source>
        <dbReference type="ARBA" id="ARBA00022468"/>
    </source>
</evidence>
<sequence length="442" mass="46798">MYFTDEQPFLDAVFARFADDGPRLLYADFLDDSGAPERAELIRVQLALARLSEDDPLRPALCDRQDELLTRNRAAWTAHLAGLVETVDFRRGVPDSASVDAATFLERGEELFARLRVRRLSLRDAAPVMTKLAASPLLARVRELDLCNCDLGNGGVNLLARSPFLENLAALDLGFNRIEDSGVNLLARSSAFPNLTTLALNDNDTIGDAGATALAESPFFAGLTGLDLSGNDIGDAGLGAVIASKSLTRLHSLRVTGNRIGDAGVTRLTRAPLFARVTKAQPELSLRANMIGPAGAAALAACPALAACTALDLSHNYLSDSGVAALLRSPHIGRLQALRLGRNQLTDNGVSACCELFGRLFEHLQFLDLSGNRLTRVGMGILSARPGAHAVHIDVSGNVQSAVAGDAPVAVAGLLDGLLDGVAEAALLKRRVAHPRHLSDGE</sequence>
<dbReference type="SUPFAM" id="SSF52047">
    <property type="entry name" value="RNI-like"/>
    <property type="match status" value="1"/>
</dbReference>
<dbReference type="Pfam" id="PF00560">
    <property type="entry name" value="LRR_1"/>
    <property type="match status" value="1"/>
</dbReference>
<organism evidence="4 5">
    <name type="scientific">Gemmata palustris</name>
    <dbReference type="NCBI Taxonomy" id="2822762"/>
    <lineage>
        <taxon>Bacteria</taxon>
        <taxon>Pseudomonadati</taxon>
        <taxon>Planctomycetota</taxon>
        <taxon>Planctomycetia</taxon>
        <taxon>Gemmatales</taxon>
        <taxon>Gemmataceae</taxon>
        <taxon>Gemmata</taxon>
    </lineage>
</organism>
<protein>
    <submittedName>
        <fullName evidence="4">TIGR02996 domain-containing protein</fullName>
    </submittedName>
</protein>
<keyword evidence="2" id="KW-0433">Leucine-rich repeat</keyword>
<gene>
    <name evidence="4" type="ORF">J8F10_08075</name>
</gene>
<reference evidence="4 5" key="1">
    <citation type="submission" date="2021-04" db="EMBL/GenBank/DDBJ databases">
        <authorList>
            <person name="Ivanova A."/>
        </authorList>
    </citation>
    <scope>NUCLEOTIDE SEQUENCE [LARGE SCALE GENOMIC DNA]</scope>
    <source>
        <strain evidence="4 5">G18</strain>
    </source>
</reference>